<dbReference type="EMBL" id="JAPFFJ010000018">
    <property type="protein sequence ID" value="KAJ6401921.1"/>
    <property type="molecule type" value="Genomic_DNA"/>
</dbReference>
<dbReference type="InterPro" id="IPR008930">
    <property type="entry name" value="Terpenoid_cyclase/PrenylTrfase"/>
</dbReference>
<dbReference type="SUPFAM" id="SSF48239">
    <property type="entry name" value="Terpenoid cyclases/Protein prenyltransferases"/>
    <property type="match status" value="1"/>
</dbReference>
<dbReference type="GO" id="GO:0005811">
    <property type="term" value="C:lipid droplet"/>
    <property type="evidence" value="ECO:0007669"/>
    <property type="project" value="InterPro"/>
</dbReference>
<dbReference type="Proteomes" id="UP001162972">
    <property type="component" value="Chromosome 4"/>
</dbReference>
<proteinExistence type="predicted"/>
<sequence length="177" mass="20305">MWKLEAAEGHDPWLFSTNNFAGRQVWKFDPDDGTQEEHAEVEKAREKFSQNRSHVKASSDFLKNLQSLKIANWAEDPAQDALKRHQATVPEYLWVAEDGTKVQLWDSVFVTQAIIASNLTDEYGSTLRKPSISSSFHRSGKTHREIFRVLIIKFIKDHGLFLSKIKVGKSQTAQLRH</sequence>
<dbReference type="GO" id="GO:0042300">
    <property type="term" value="F:beta-amyrin synthase activity"/>
    <property type="evidence" value="ECO:0007669"/>
    <property type="project" value="TreeGrafter"/>
</dbReference>
<protein>
    <recommendedName>
        <fullName evidence="3">Beta-amyrin synthase</fullName>
    </recommendedName>
</protein>
<comment type="caution">
    <text evidence="1">The sequence shown here is derived from an EMBL/GenBank/DDBJ whole genome shotgun (WGS) entry which is preliminary data.</text>
</comment>
<dbReference type="PANTHER" id="PTHR11764:SF55">
    <property type="entry name" value="TERPENE CYCLASE_MUTASE FAMILY MEMBER"/>
    <property type="match status" value="1"/>
</dbReference>
<name>A0AAD6NRL0_9ROSI</name>
<gene>
    <name evidence="1" type="ORF">OIU84_014074</name>
</gene>
<dbReference type="Gene3D" id="1.50.10.20">
    <property type="match status" value="1"/>
</dbReference>
<organism evidence="1 2">
    <name type="scientific">Salix udensis</name>
    <dbReference type="NCBI Taxonomy" id="889485"/>
    <lineage>
        <taxon>Eukaryota</taxon>
        <taxon>Viridiplantae</taxon>
        <taxon>Streptophyta</taxon>
        <taxon>Embryophyta</taxon>
        <taxon>Tracheophyta</taxon>
        <taxon>Spermatophyta</taxon>
        <taxon>Magnoliopsida</taxon>
        <taxon>eudicotyledons</taxon>
        <taxon>Gunneridae</taxon>
        <taxon>Pentapetalae</taxon>
        <taxon>rosids</taxon>
        <taxon>fabids</taxon>
        <taxon>Malpighiales</taxon>
        <taxon>Salicaceae</taxon>
        <taxon>Saliceae</taxon>
        <taxon>Salix</taxon>
    </lineage>
</organism>
<evidence type="ECO:0008006" key="3">
    <source>
        <dbReference type="Google" id="ProtNLM"/>
    </source>
</evidence>
<evidence type="ECO:0000313" key="1">
    <source>
        <dbReference type="EMBL" id="KAJ6401921.1"/>
    </source>
</evidence>
<reference evidence="1 2" key="1">
    <citation type="journal article" date="2023" name="Int. J. Mol. Sci.">
        <title>De Novo Assembly and Annotation of 11 Diverse Shrub Willow (Salix) Genomes Reveals Novel Gene Organization in Sex-Linked Regions.</title>
        <authorList>
            <person name="Hyden B."/>
            <person name="Feng K."/>
            <person name="Yates T.B."/>
            <person name="Jawdy S."/>
            <person name="Cereghino C."/>
            <person name="Smart L.B."/>
            <person name="Muchero W."/>
        </authorList>
    </citation>
    <scope>NUCLEOTIDE SEQUENCE [LARGE SCALE GENOMIC DNA]</scope>
    <source>
        <tissue evidence="1">Shoot tip</tissue>
    </source>
</reference>
<dbReference type="AlphaFoldDB" id="A0AAD6NRL0"/>
<dbReference type="PANTHER" id="PTHR11764">
    <property type="entry name" value="TERPENE CYCLASE/MUTASE FAMILY MEMBER"/>
    <property type="match status" value="1"/>
</dbReference>
<keyword evidence="2" id="KW-1185">Reference proteome</keyword>
<evidence type="ECO:0000313" key="2">
    <source>
        <dbReference type="Proteomes" id="UP001162972"/>
    </source>
</evidence>
<dbReference type="GO" id="GO:0016104">
    <property type="term" value="P:triterpenoid biosynthetic process"/>
    <property type="evidence" value="ECO:0007669"/>
    <property type="project" value="InterPro"/>
</dbReference>
<accession>A0AAD6NRL0</accession>
<dbReference type="InterPro" id="IPR018333">
    <property type="entry name" value="Squalene_cyclase"/>
</dbReference>